<dbReference type="PROSITE" id="PS50110">
    <property type="entry name" value="RESPONSE_REGULATORY"/>
    <property type="match status" value="2"/>
</dbReference>
<dbReference type="InterPro" id="IPR001610">
    <property type="entry name" value="PAC"/>
</dbReference>
<comment type="function">
    <text evidence="15">Member of the two-component regulatory system BvgS/BvgA. Phosphorylates BvgA via a four-step phosphorelay in response to environmental signals.</text>
</comment>
<dbReference type="InterPro" id="IPR005467">
    <property type="entry name" value="His_kinase_dom"/>
</dbReference>
<dbReference type="SMART" id="SM00448">
    <property type="entry name" value="REC"/>
    <property type="match status" value="2"/>
</dbReference>
<dbReference type="EMBL" id="CP011371">
    <property type="protein sequence ID" value="AKJ27364.1"/>
    <property type="molecule type" value="Genomic_DNA"/>
</dbReference>
<evidence type="ECO:0000256" key="17">
    <source>
        <dbReference type="PROSITE-ProRule" id="PRU00169"/>
    </source>
</evidence>
<dbReference type="GO" id="GO:0016020">
    <property type="term" value="C:membrane"/>
    <property type="evidence" value="ECO:0007669"/>
    <property type="project" value="UniProtKB-SubCell"/>
</dbReference>
<dbReference type="KEGG" id="pbh:AAW51_0673"/>
<comment type="catalytic activity">
    <reaction evidence="1">
        <text>ATP + protein L-histidine = ADP + protein N-phospho-L-histidine.</text>
        <dbReference type="EC" id="2.7.13.3"/>
    </reaction>
</comment>
<organism evidence="25 26">
    <name type="scientific">Caldimonas brevitalea</name>
    <dbReference type="NCBI Taxonomy" id="413882"/>
    <lineage>
        <taxon>Bacteria</taxon>
        <taxon>Pseudomonadati</taxon>
        <taxon>Pseudomonadota</taxon>
        <taxon>Betaproteobacteria</taxon>
        <taxon>Burkholderiales</taxon>
        <taxon>Sphaerotilaceae</taxon>
        <taxon>Caldimonas</taxon>
    </lineage>
</organism>
<dbReference type="FunFam" id="1.10.287.130:FF:000004">
    <property type="entry name" value="Ethylene receptor 1"/>
    <property type="match status" value="1"/>
</dbReference>
<feature type="modified residue" description="4-aspartylphosphate" evidence="17">
    <location>
        <position position="945"/>
    </location>
</feature>
<comment type="subcellular location">
    <subcellularLocation>
        <location evidence="2">Membrane</location>
    </subcellularLocation>
</comment>
<dbReference type="RefSeq" id="WP_053013297.1">
    <property type="nucleotide sequence ID" value="NZ_CP011371.1"/>
</dbReference>
<dbReference type="AlphaFoldDB" id="A0A0G3BDA6"/>
<keyword evidence="4 17" id="KW-0597">Phosphoprotein</keyword>
<keyword evidence="13" id="KW-0843">Virulence</keyword>
<accession>A0A0G3BDA6</accession>
<dbReference type="NCBIfam" id="TIGR00229">
    <property type="entry name" value="sensory_box"/>
    <property type="match status" value="2"/>
</dbReference>
<evidence type="ECO:0000256" key="3">
    <source>
        <dbReference type="ARBA" id="ARBA00012438"/>
    </source>
</evidence>
<dbReference type="PRINTS" id="PR00344">
    <property type="entry name" value="BCTRLSENSOR"/>
</dbReference>
<dbReference type="InterPro" id="IPR036097">
    <property type="entry name" value="HisK_dim/P_sf"/>
</dbReference>
<dbReference type="SUPFAM" id="SSF47384">
    <property type="entry name" value="Homodimeric domain of signal transducing histidine kinase"/>
    <property type="match status" value="1"/>
</dbReference>
<proteinExistence type="predicted"/>
<keyword evidence="14 19" id="KW-0472">Membrane</keyword>
<dbReference type="GO" id="GO:0000155">
    <property type="term" value="F:phosphorelay sensor kinase activity"/>
    <property type="evidence" value="ECO:0007669"/>
    <property type="project" value="InterPro"/>
</dbReference>
<dbReference type="PANTHER" id="PTHR45339:SF5">
    <property type="entry name" value="HISTIDINE KINASE"/>
    <property type="match status" value="1"/>
</dbReference>
<evidence type="ECO:0000259" key="24">
    <source>
        <dbReference type="PROSITE" id="PS50839"/>
    </source>
</evidence>
<evidence type="ECO:0000259" key="23">
    <source>
        <dbReference type="PROSITE" id="PS50113"/>
    </source>
</evidence>
<evidence type="ECO:0000256" key="12">
    <source>
        <dbReference type="ARBA" id="ARBA00023012"/>
    </source>
</evidence>
<keyword evidence="7" id="KW-0732">Signal</keyword>
<dbReference type="PROSITE" id="PS50112">
    <property type="entry name" value="PAS"/>
    <property type="match status" value="2"/>
</dbReference>
<dbReference type="PATRIC" id="fig|413882.6.peg.712"/>
<dbReference type="InterPro" id="IPR011006">
    <property type="entry name" value="CheY-like_superfamily"/>
</dbReference>
<dbReference type="InterPro" id="IPR000700">
    <property type="entry name" value="PAS-assoc_C"/>
</dbReference>
<dbReference type="SUPFAM" id="SSF52172">
    <property type="entry name" value="CheY-like"/>
    <property type="match status" value="2"/>
</dbReference>
<evidence type="ECO:0000256" key="8">
    <source>
        <dbReference type="ARBA" id="ARBA00022741"/>
    </source>
</evidence>
<evidence type="ECO:0000256" key="6">
    <source>
        <dbReference type="ARBA" id="ARBA00022692"/>
    </source>
</evidence>
<keyword evidence="5" id="KW-0808">Transferase</keyword>
<dbReference type="InterPro" id="IPR003594">
    <property type="entry name" value="HATPase_dom"/>
</dbReference>
<evidence type="ECO:0000256" key="7">
    <source>
        <dbReference type="ARBA" id="ARBA00022729"/>
    </source>
</evidence>
<sequence length="1184" mass="127948">MSERRYPTLLCLAVFMAGLLVAAAVGWARHTANQAQAQARFDAVTRRATADLQTRMAPYAYGLRGAGGAVIAAGGEAVTRERFRQYSATRQFQREFRGSRGFGFVRRVPRAEETVFLAAARRDGQPDFRIHELSPHEGERYVIQYIEPVELNLQAIGLDIASEGHRRAAAIAAMRSGKPALTAPITLVQASGLHRRSFLLLLPIFQRGHQPATVAERETACFGWAYMPLAMDEVLGDFNYSEGEFALALYDVPADGTPERFFTSPGWDTSDTQALSRRLTLPMYGRQWQMEVRALPAFFANLQAPDPRAYAGAVAATFALAAVLLYVWLLGAERERLVRTQQARMAAMVDSSQDAIVGISLQDTVTDWNRAAERIFGYTAAQALQRRLVDLIVPPERMQEEMRLIEQAAQGEDVPVFDTVRLRQDGGRVDVSVSLSPIRSADGRITGAAKTLRDISRRKAAEAKILDLNATLEQQVSQRTAQLRALAARERAILGSAASAIIATDTEGVVVLFNPAAEAMLGWRAADVIGRLGMAHFHDPGELQAREQALAAELGRPLRPGEVFGVGAHGGPAEHREWTYVRQDGTRLPVLLSVSAVRDDAGHNTGFMAVAVDLSERKRLERELLDLNQALTERSVQAEAATQAKSAFLANMSHEIRTPMNAIIGLTQLMRRDSADRATRERLDMVIDASRHLLAIINNVLDLSKIEVGKLALEQTDFDLDRLLARTCALVRTAARDKGVELVLDLDDTPSCLIGDPTRLEQALLNLVGNAVKFTPTGSIVVRCRCIERREQDLLVRFEVVDTGIGVPSDAIDKVFGAFEQGDNSTTRRYGGTGLGLTITRQLAQLMGGDTGASSQAGAGSTFWFSARLRVAPPNLASATAAAPVLDGRRALIVEDLDAASQALGEMLKRLGVRRADRAASSARAVEMARAAQVAGEAYDVLLIDCELPARGGLHLARELLRGDAGVAGGAVCLLLTLGDADAVRAKAGDLQGVCVLEKPVSMTLMREGCIAAMSPAAGLPAALPAEGRGALQEPRFEGARVLLAEDNPVNQLVAVEQLQSLGLEVDLAPTGVAAVEQARAARYDLILMDLHMPEMDGLTATREIRRLAQHRSTPILAMTASAFGEDRDACLAAGMDDHISKPVETSVLIRTLGRWLGSVADAAARGPQHPPETGGRRGPHVAR</sequence>
<dbReference type="SUPFAM" id="SSF55874">
    <property type="entry name" value="ATPase domain of HSP90 chaperone/DNA topoisomerase II/histidine kinase"/>
    <property type="match status" value="1"/>
</dbReference>
<dbReference type="CDD" id="cd00082">
    <property type="entry name" value="HisKA"/>
    <property type="match status" value="1"/>
</dbReference>
<dbReference type="SMART" id="SM00387">
    <property type="entry name" value="HATPase_c"/>
    <property type="match status" value="1"/>
</dbReference>
<keyword evidence="9 25" id="KW-0418">Kinase</keyword>
<dbReference type="CDD" id="cd17546">
    <property type="entry name" value="REC_hyHK_CKI1_RcsC-like"/>
    <property type="match status" value="1"/>
</dbReference>
<dbReference type="CDD" id="cd16922">
    <property type="entry name" value="HATPase_EvgS-ArcB-TorS-like"/>
    <property type="match status" value="1"/>
</dbReference>
<keyword evidence="12" id="KW-0902">Two-component regulatory system</keyword>
<dbReference type="Gene3D" id="3.30.450.350">
    <property type="entry name" value="CHASE domain"/>
    <property type="match status" value="1"/>
</dbReference>
<dbReference type="EC" id="2.7.13.3" evidence="3"/>
<evidence type="ECO:0000256" key="19">
    <source>
        <dbReference type="SAM" id="Phobius"/>
    </source>
</evidence>
<dbReference type="InterPro" id="IPR036890">
    <property type="entry name" value="HATPase_C_sf"/>
</dbReference>
<dbReference type="PROSITE" id="PS50113">
    <property type="entry name" value="PAC"/>
    <property type="match status" value="2"/>
</dbReference>
<feature type="region of interest" description="Disordered" evidence="18">
    <location>
        <begin position="1163"/>
        <end position="1184"/>
    </location>
</feature>
<evidence type="ECO:0000256" key="9">
    <source>
        <dbReference type="ARBA" id="ARBA00022777"/>
    </source>
</evidence>
<dbReference type="Gene3D" id="3.40.50.2300">
    <property type="match status" value="2"/>
</dbReference>
<dbReference type="Gene3D" id="1.10.287.130">
    <property type="match status" value="1"/>
</dbReference>
<dbReference type="SMART" id="SM00091">
    <property type="entry name" value="PAS"/>
    <property type="match status" value="2"/>
</dbReference>
<keyword evidence="11 19" id="KW-1133">Transmembrane helix</keyword>
<keyword evidence="8" id="KW-0547">Nucleotide-binding</keyword>
<feature type="modified residue" description="4-aspartylphosphate" evidence="17">
    <location>
        <position position="1090"/>
    </location>
</feature>
<dbReference type="InterPro" id="IPR000014">
    <property type="entry name" value="PAS"/>
</dbReference>
<evidence type="ECO:0000256" key="5">
    <source>
        <dbReference type="ARBA" id="ARBA00022679"/>
    </source>
</evidence>
<dbReference type="InterPro" id="IPR001789">
    <property type="entry name" value="Sig_transdc_resp-reg_receiver"/>
</dbReference>
<dbReference type="PANTHER" id="PTHR45339">
    <property type="entry name" value="HYBRID SIGNAL TRANSDUCTION HISTIDINE KINASE J"/>
    <property type="match status" value="1"/>
</dbReference>
<evidence type="ECO:0000256" key="16">
    <source>
        <dbReference type="ARBA" id="ARBA00070152"/>
    </source>
</evidence>
<dbReference type="FunFam" id="3.30.565.10:FF:000010">
    <property type="entry name" value="Sensor histidine kinase RcsC"/>
    <property type="match status" value="1"/>
</dbReference>
<feature type="domain" description="Response regulatory" evidence="21">
    <location>
        <begin position="890"/>
        <end position="1014"/>
    </location>
</feature>
<name>A0A0G3BDA6_9BURK</name>
<evidence type="ECO:0000259" key="20">
    <source>
        <dbReference type="PROSITE" id="PS50109"/>
    </source>
</evidence>
<dbReference type="Pfam" id="PF00512">
    <property type="entry name" value="HisKA"/>
    <property type="match status" value="1"/>
</dbReference>
<dbReference type="InterPro" id="IPR006189">
    <property type="entry name" value="CHASE_dom"/>
</dbReference>
<feature type="domain" description="PAS" evidence="22">
    <location>
        <begin position="486"/>
        <end position="557"/>
    </location>
</feature>
<dbReference type="GO" id="GO:0006355">
    <property type="term" value="P:regulation of DNA-templated transcription"/>
    <property type="evidence" value="ECO:0007669"/>
    <property type="project" value="InterPro"/>
</dbReference>
<evidence type="ECO:0000256" key="4">
    <source>
        <dbReference type="ARBA" id="ARBA00022553"/>
    </source>
</evidence>
<keyword evidence="26" id="KW-1185">Reference proteome</keyword>
<dbReference type="GO" id="GO:0005524">
    <property type="term" value="F:ATP binding"/>
    <property type="evidence" value="ECO:0007669"/>
    <property type="project" value="UniProtKB-KW"/>
</dbReference>
<dbReference type="SMART" id="SM00086">
    <property type="entry name" value="PAC"/>
    <property type="match status" value="2"/>
</dbReference>
<evidence type="ECO:0000256" key="11">
    <source>
        <dbReference type="ARBA" id="ARBA00022989"/>
    </source>
</evidence>
<evidence type="ECO:0000256" key="15">
    <source>
        <dbReference type="ARBA" id="ARBA00058004"/>
    </source>
</evidence>
<dbReference type="InterPro" id="IPR035965">
    <property type="entry name" value="PAS-like_dom_sf"/>
</dbReference>
<dbReference type="Pfam" id="PF13426">
    <property type="entry name" value="PAS_9"/>
    <property type="match status" value="1"/>
</dbReference>
<evidence type="ECO:0000313" key="25">
    <source>
        <dbReference type="EMBL" id="AKJ27364.1"/>
    </source>
</evidence>
<reference evidence="25 26" key="1">
    <citation type="submission" date="2015-05" db="EMBL/GenBank/DDBJ databases">
        <authorList>
            <person name="Tang B."/>
            <person name="Yu Y."/>
        </authorList>
    </citation>
    <scope>NUCLEOTIDE SEQUENCE [LARGE SCALE GENOMIC DNA]</scope>
    <source>
        <strain evidence="25 26">DSM 7029</strain>
    </source>
</reference>
<evidence type="ECO:0000256" key="13">
    <source>
        <dbReference type="ARBA" id="ARBA00023026"/>
    </source>
</evidence>
<dbReference type="Pfam" id="PF00072">
    <property type="entry name" value="Response_reg"/>
    <property type="match status" value="2"/>
</dbReference>
<evidence type="ECO:0000313" key="26">
    <source>
        <dbReference type="Proteomes" id="UP000035352"/>
    </source>
</evidence>
<dbReference type="CDD" id="cd00130">
    <property type="entry name" value="PAS"/>
    <property type="match status" value="2"/>
</dbReference>
<dbReference type="Gene3D" id="3.30.565.10">
    <property type="entry name" value="Histidine kinase-like ATPase, C-terminal domain"/>
    <property type="match status" value="1"/>
</dbReference>
<dbReference type="Pfam" id="PF00989">
    <property type="entry name" value="PAS"/>
    <property type="match status" value="1"/>
</dbReference>
<dbReference type="Gene3D" id="3.30.450.20">
    <property type="entry name" value="PAS domain"/>
    <property type="match status" value="2"/>
</dbReference>
<dbReference type="InterPro" id="IPR004358">
    <property type="entry name" value="Sig_transdc_His_kin-like_C"/>
</dbReference>
<dbReference type="Pfam" id="PF02518">
    <property type="entry name" value="HATPase_c"/>
    <property type="match status" value="1"/>
</dbReference>
<feature type="domain" description="Response regulatory" evidence="21">
    <location>
        <begin position="1041"/>
        <end position="1157"/>
    </location>
</feature>
<feature type="domain" description="PAC" evidence="23">
    <location>
        <begin position="415"/>
        <end position="467"/>
    </location>
</feature>
<keyword evidence="10" id="KW-0067">ATP-binding</keyword>
<keyword evidence="6 19" id="KW-0812">Transmembrane</keyword>
<gene>
    <name evidence="25" type="ORF">AAW51_0673</name>
</gene>
<feature type="domain" description="PAS" evidence="22">
    <location>
        <begin position="341"/>
        <end position="412"/>
    </location>
</feature>
<dbReference type="SMART" id="SM00388">
    <property type="entry name" value="HisKA"/>
    <property type="match status" value="1"/>
</dbReference>
<feature type="transmembrane region" description="Helical" evidence="19">
    <location>
        <begin position="309"/>
        <end position="329"/>
    </location>
</feature>
<evidence type="ECO:0000256" key="10">
    <source>
        <dbReference type="ARBA" id="ARBA00022840"/>
    </source>
</evidence>
<dbReference type="OrthoDB" id="8670869at2"/>
<dbReference type="SUPFAM" id="SSF55785">
    <property type="entry name" value="PYP-like sensor domain (PAS domain)"/>
    <property type="match status" value="2"/>
</dbReference>
<evidence type="ECO:0000256" key="2">
    <source>
        <dbReference type="ARBA" id="ARBA00004370"/>
    </source>
</evidence>
<dbReference type="SMART" id="SM01079">
    <property type="entry name" value="CHASE"/>
    <property type="match status" value="1"/>
</dbReference>
<dbReference type="PROSITE" id="PS50839">
    <property type="entry name" value="CHASE"/>
    <property type="match status" value="1"/>
</dbReference>
<feature type="domain" description="Histidine kinase" evidence="20">
    <location>
        <begin position="651"/>
        <end position="871"/>
    </location>
</feature>
<dbReference type="Proteomes" id="UP000035352">
    <property type="component" value="Chromosome"/>
</dbReference>
<dbReference type="Pfam" id="PF03924">
    <property type="entry name" value="CHASE"/>
    <property type="match status" value="1"/>
</dbReference>
<evidence type="ECO:0000256" key="14">
    <source>
        <dbReference type="ARBA" id="ARBA00023136"/>
    </source>
</evidence>
<evidence type="ECO:0000259" key="22">
    <source>
        <dbReference type="PROSITE" id="PS50112"/>
    </source>
</evidence>
<dbReference type="STRING" id="413882.AAW51_0673"/>
<evidence type="ECO:0000259" key="21">
    <source>
        <dbReference type="PROSITE" id="PS50110"/>
    </source>
</evidence>
<protein>
    <recommendedName>
        <fullName evidence="16">Virulence sensor protein BvgS</fullName>
        <ecNumber evidence="3">2.7.13.3</ecNumber>
    </recommendedName>
</protein>
<dbReference type="PROSITE" id="PS50109">
    <property type="entry name" value="HIS_KIN"/>
    <property type="match status" value="1"/>
</dbReference>
<feature type="domain" description="CHASE" evidence="24">
    <location>
        <begin position="74"/>
        <end position="291"/>
    </location>
</feature>
<dbReference type="InterPro" id="IPR013767">
    <property type="entry name" value="PAS_fold"/>
</dbReference>
<dbReference type="InterPro" id="IPR042240">
    <property type="entry name" value="CHASE_sf"/>
</dbReference>
<dbReference type="InterPro" id="IPR003661">
    <property type="entry name" value="HisK_dim/P_dom"/>
</dbReference>
<evidence type="ECO:0000256" key="1">
    <source>
        <dbReference type="ARBA" id="ARBA00000085"/>
    </source>
</evidence>
<feature type="domain" description="PAC" evidence="23">
    <location>
        <begin position="574"/>
        <end position="626"/>
    </location>
</feature>
<evidence type="ECO:0000256" key="18">
    <source>
        <dbReference type="SAM" id="MobiDB-lite"/>
    </source>
</evidence>